<evidence type="ECO:0000313" key="2">
    <source>
        <dbReference type="Proteomes" id="UP000094197"/>
    </source>
</evidence>
<accession>A0A1D7UY30</accession>
<reference evidence="1 2" key="1">
    <citation type="submission" date="2016-04" db="EMBL/GenBank/DDBJ databases">
        <title>Complete genome seqeunce of Leptospira alstonii serovar Room22.</title>
        <authorList>
            <person name="Nally J.E."/>
            <person name="Bayles D.O."/>
            <person name="Hurley D."/>
            <person name="Fanning S."/>
            <person name="McMahon B.J."/>
            <person name="Arent Z."/>
        </authorList>
    </citation>
    <scope>NUCLEOTIDE SEQUENCE [LARGE SCALE GENOMIC DNA]</scope>
    <source>
        <strain evidence="1 2">GWTS #1</strain>
    </source>
</reference>
<dbReference type="KEGG" id="laj:A0128_11795"/>
<dbReference type="Proteomes" id="UP000094197">
    <property type="component" value="Chromosome 1"/>
</dbReference>
<organism evidence="1 2">
    <name type="scientific">Leptospira tipperaryensis</name>
    <dbReference type="NCBI Taxonomy" id="2564040"/>
    <lineage>
        <taxon>Bacteria</taxon>
        <taxon>Pseudomonadati</taxon>
        <taxon>Spirochaetota</taxon>
        <taxon>Spirochaetia</taxon>
        <taxon>Leptospirales</taxon>
        <taxon>Leptospiraceae</taxon>
        <taxon>Leptospira</taxon>
    </lineage>
</organism>
<dbReference type="EMBL" id="CP015217">
    <property type="protein sequence ID" value="AOP34471.1"/>
    <property type="molecule type" value="Genomic_DNA"/>
</dbReference>
<name>A0A1D7UY30_9LEPT</name>
<gene>
    <name evidence="1" type="ORF">A0128_11795</name>
</gene>
<sequence>MHSGECAYFLNSVNGKEEWETLFVQSKDERFLARGQDVYVSEKVRILCRRKTELIEKTLSIAKFLSRSRTHKGGSNFKILRRKYDNDSTGKDTGLA</sequence>
<keyword evidence="2" id="KW-1185">Reference proteome</keyword>
<protein>
    <submittedName>
        <fullName evidence="1">Uncharacterized protein</fullName>
    </submittedName>
</protein>
<evidence type="ECO:0000313" key="1">
    <source>
        <dbReference type="EMBL" id="AOP34471.1"/>
    </source>
</evidence>
<proteinExistence type="predicted"/>
<dbReference type="AlphaFoldDB" id="A0A1D7UY30"/>